<name>A0ABR9IZ44_RHIVS</name>
<dbReference type="RefSeq" id="WP_192731955.1">
    <property type="nucleotide sequence ID" value="NZ_BAAAVL010000002.1"/>
</dbReference>
<evidence type="ECO:0000313" key="2">
    <source>
        <dbReference type="Proteomes" id="UP000620262"/>
    </source>
</evidence>
<dbReference type="EMBL" id="JADBEC010000002">
    <property type="protein sequence ID" value="MBE1508343.1"/>
    <property type="molecule type" value="Genomic_DNA"/>
</dbReference>
<gene>
    <name evidence="1" type="ORF">H4W29_005588</name>
</gene>
<accession>A0ABR9IZ44</accession>
<reference evidence="1 2" key="1">
    <citation type="submission" date="2020-10" db="EMBL/GenBank/DDBJ databases">
        <title>Sequencing the genomes of 1000 actinobacteria strains.</title>
        <authorList>
            <person name="Klenk H.-P."/>
        </authorList>
    </citation>
    <scope>NUCLEOTIDE SEQUENCE [LARGE SCALE GENOMIC DNA]</scope>
    <source>
        <strain evidence="1 2">DSM 7307</strain>
    </source>
</reference>
<proteinExistence type="predicted"/>
<keyword evidence="2" id="KW-1185">Reference proteome</keyword>
<evidence type="ECO:0000313" key="1">
    <source>
        <dbReference type="EMBL" id="MBE1508343.1"/>
    </source>
</evidence>
<comment type="caution">
    <text evidence="1">The sequence shown here is derived from an EMBL/GenBank/DDBJ whole genome shotgun (WGS) entry which is preliminary data.</text>
</comment>
<dbReference type="Proteomes" id="UP000620262">
    <property type="component" value="Unassembled WGS sequence"/>
</dbReference>
<organism evidence="1 2">
    <name type="scientific">Rhizobium viscosum</name>
    <name type="common">Arthrobacter viscosus</name>
    <dbReference type="NCBI Taxonomy" id="1673"/>
    <lineage>
        <taxon>Bacteria</taxon>
        <taxon>Pseudomonadati</taxon>
        <taxon>Pseudomonadota</taxon>
        <taxon>Alphaproteobacteria</taxon>
        <taxon>Hyphomicrobiales</taxon>
        <taxon>Rhizobiaceae</taxon>
        <taxon>Rhizobium/Agrobacterium group</taxon>
        <taxon>Rhizobium</taxon>
    </lineage>
</organism>
<protein>
    <submittedName>
        <fullName evidence="1">Uncharacterized protein</fullName>
    </submittedName>
</protein>
<sequence>MKNGVGFVRGCFKERAKVVEELAARNEGFRDLCDDFLTAHDEKLQWEGSSAPERGERIAEYQELIDGMRIEIEQALDRAAIVPLRPPRR</sequence>